<evidence type="ECO:0000256" key="1">
    <source>
        <dbReference type="SAM" id="MobiDB-lite"/>
    </source>
</evidence>
<reference evidence="3" key="1">
    <citation type="submission" date="2016-10" db="EMBL/GenBank/DDBJ databases">
        <authorList>
            <person name="Varghese N."/>
            <person name="Submissions S."/>
        </authorList>
    </citation>
    <scope>NUCLEOTIDE SEQUENCE [LARGE SCALE GENOMIC DNA]</scope>
    <source>
        <strain evidence="3">DSM 45405</strain>
    </source>
</reference>
<evidence type="ECO:0000313" key="2">
    <source>
        <dbReference type="EMBL" id="SEH53602.1"/>
    </source>
</evidence>
<dbReference type="AlphaFoldDB" id="A0A1H6IWR6"/>
<evidence type="ECO:0000313" key="3">
    <source>
        <dbReference type="Proteomes" id="UP000182915"/>
    </source>
</evidence>
<keyword evidence="3" id="KW-1185">Reference proteome</keyword>
<organism evidence="2 3">
    <name type="scientific">Mycolicibacterium rutilum</name>
    <name type="common">Mycobacterium rutilum</name>
    <dbReference type="NCBI Taxonomy" id="370526"/>
    <lineage>
        <taxon>Bacteria</taxon>
        <taxon>Bacillati</taxon>
        <taxon>Actinomycetota</taxon>
        <taxon>Actinomycetes</taxon>
        <taxon>Mycobacteriales</taxon>
        <taxon>Mycobacteriaceae</taxon>
        <taxon>Mycolicibacterium</taxon>
    </lineage>
</organism>
<gene>
    <name evidence="2" type="ORF">SAMN04489835_1125</name>
</gene>
<feature type="compositionally biased region" description="Low complexity" evidence="1">
    <location>
        <begin position="235"/>
        <end position="248"/>
    </location>
</feature>
<dbReference type="STRING" id="370526.SAMN04489835_1125"/>
<protein>
    <submittedName>
        <fullName evidence="2">Uncharacterized protein</fullName>
    </submittedName>
</protein>
<name>A0A1H6IWR6_MYCRU</name>
<proteinExistence type="predicted"/>
<feature type="region of interest" description="Disordered" evidence="1">
    <location>
        <begin position="191"/>
        <end position="286"/>
    </location>
</feature>
<dbReference type="Proteomes" id="UP000182915">
    <property type="component" value="Chromosome I"/>
</dbReference>
<dbReference type="EMBL" id="LT629971">
    <property type="protein sequence ID" value="SEH53602.1"/>
    <property type="molecule type" value="Genomic_DNA"/>
</dbReference>
<sequence>MPAELETLAVELVKAFGPAITETVKVFTEQLPAAALSLVAAGKFAHLAVLAANTVYTGTLTPIAPFAVAVMNALPLPFGTTSGVINEFLKLAINTPFVAGTTVLSLFAQVIDDGLSPVAALTGVIDAVSVAVASALESIEKIAGALGGALPFSALAAPPDQPEARVSVAVDNAGSDSASSSLPPAARTVTLTTNSASPEADSIEAQPDGGEPEASVDGAVSGNGATDLTDGNKVEPAAAAETEGAAADSGDDENAEAGEVTAPAGEVSAPDTESTDAGGEEDPSGE</sequence>
<accession>A0A1H6IWR6</accession>